<dbReference type="Proteomes" id="UP000244240">
    <property type="component" value="Unassembled WGS sequence"/>
</dbReference>
<dbReference type="RefSeq" id="WP_245920879.1">
    <property type="nucleotide sequence ID" value="NZ_QBKR01000018.1"/>
</dbReference>
<reference evidence="1 2" key="1">
    <citation type="submission" date="2018-04" db="EMBL/GenBank/DDBJ databases">
        <title>Genomic Encyclopedia of Archaeal and Bacterial Type Strains, Phase II (KMG-II): from individual species to whole genera.</title>
        <authorList>
            <person name="Goeker M."/>
        </authorList>
    </citation>
    <scope>NUCLEOTIDE SEQUENCE [LARGE SCALE GENOMIC DNA]</scope>
    <source>
        <strain evidence="1 2">DSM 45787</strain>
    </source>
</reference>
<protein>
    <recommendedName>
        <fullName evidence="3">LVIVD repeat-containing protein</fullName>
    </recommendedName>
</protein>
<name>A0A2T6BQ46_9BACL</name>
<keyword evidence="2" id="KW-1185">Reference proteome</keyword>
<dbReference type="EMBL" id="QBKR01000018">
    <property type="protein sequence ID" value="PTX58174.1"/>
    <property type="molecule type" value="Genomic_DNA"/>
</dbReference>
<evidence type="ECO:0008006" key="3">
    <source>
        <dbReference type="Google" id="ProtNLM"/>
    </source>
</evidence>
<accession>A0A2T6BQ46</accession>
<proteinExistence type="predicted"/>
<gene>
    <name evidence="1" type="ORF">C8P63_11848</name>
</gene>
<comment type="caution">
    <text evidence="1">The sequence shown here is derived from an EMBL/GenBank/DDBJ whole genome shotgun (WGS) entry which is preliminary data.</text>
</comment>
<evidence type="ECO:0000313" key="2">
    <source>
        <dbReference type="Proteomes" id="UP000244240"/>
    </source>
</evidence>
<organism evidence="1 2">
    <name type="scientific">Melghirimyces profundicolus</name>
    <dbReference type="NCBI Taxonomy" id="1242148"/>
    <lineage>
        <taxon>Bacteria</taxon>
        <taxon>Bacillati</taxon>
        <taxon>Bacillota</taxon>
        <taxon>Bacilli</taxon>
        <taxon>Bacillales</taxon>
        <taxon>Thermoactinomycetaceae</taxon>
        <taxon>Melghirimyces</taxon>
    </lineage>
</organism>
<sequence length="78" mass="8911">MHDPKVQGNLLYLSHYSDGVRVVDISDRKNPVEVASYVPDRAMVWGVFLHRNEILASDMRSGLKVVRLSRSGYKEPVR</sequence>
<dbReference type="AlphaFoldDB" id="A0A2T6BQ46"/>
<evidence type="ECO:0000313" key="1">
    <source>
        <dbReference type="EMBL" id="PTX58174.1"/>
    </source>
</evidence>